<keyword evidence="1" id="KW-0175">Coiled coil</keyword>
<proteinExistence type="predicted"/>
<dbReference type="EMBL" id="JAUCMX010000021">
    <property type="protein sequence ID" value="KAK3514223.1"/>
    <property type="molecule type" value="Genomic_DNA"/>
</dbReference>
<sequence length="164" mass="18657">MDIFHGLFAFKDLLVTSHVPKNMTLIKDIHHTQVLLSSSSFGYSVFGVTTVDHPIIIFDFGTGEDTFELHSLDLELEAVEKQIRNLQVKQAQLRQQKTMLESSRTDTHLSQVPAILNKNIGAVVHHAGTNDTRLRQTEMLKKDFRTLVEKKLKTSSQVHQKNHT</sequence>
<gene>
    <name evidence="2" type="ORF">QTP70_010338</name>
</gene>
<evidence type="ECO:0000256" key="1">
    <source>
        <dbReference type="SAM" id="Coils"/>
    </source>
</evidence>
<protein>
    <submittedName>
        <fullName evidence="2">Uncharacterized protein</fullName>
    </submittedName>
</protein>
<evidence type="ECO:0000313" key="2">
    <source>
        <dbReference type="EMBL" id="KAK3514223.1"/>
    </source>
</evidence>
<name>A0AAE0Q727_9TELE</name>
<reference evidence="2" key="1">
    <citation type="submission" date="2023-06" db="EMBL/GenBank/DDBJ databases">
        <title>Male Hemibagrus guttatus genome.</title>
        <authorList>
            <person name="Bian C."/>
        </authorList>
    </citation>
    <scope>NUCLEOTIDE SEQUENCE</scope>
    <source>
        <strain evidence="2">Male_cb2023</strain>
        <tissue evidence="2">Muscle</tissue>
    </source>
</reference>
<accession>A0AAE0Q727</accession>
<dbReference type="AlphaFoldDB" id="A0AAE0Q727"/>
<evidence type="ECO:0000313" key="3">
    <source>
        <dbReference type="Proteomes" id="UP001274896"/>
    </source>
</evidence>
<comment type="caution">
    <text evidence="2">The sequence shown here is derived from an EMBL/GenBank/DDBJ whole genome shotgun (WGS) entry which is preliminary data.</text>
</comment>
<dbReference type="Proteomes" id="UP001274896">
    <property type="component" value="Unassembled WGS sequence"/>
</dbReference>
<keyword evidence="3" id="KW-1185">Reference proteome</keyword>
<feature type="coiled-coil region" evidence="1">
    <location>
        <begin position="69"/>
        <end position="103"/>
    </location>
</feature>
<organism evidence="2 3">
    <name type="scientific">Hemibagrus guttatus</name>
    <dbReference type="NCBI Taxonomy" id="175788"/>
    <lineage>
        <taxon>Eukaryota</taxon>
        <taxon>Metazoa</taxon>
        <taxon>Chordata</taxon>
        <taxon>Craniata</taxon>
        <taxon>Vertebrata</taxon>
        <taxon>Euteleostomi</taxon>
        <taxon>Actinopterygii</taxon>
        <taxon>Neopterygii</taxon>
        <taxon>Teleostei</taxon>
        <taxon>Ostariophysi</taxon>
        <taxon>Siluriformes</taxon>
        <taxon>Bagridae</taxon>
        <taxon>Hemibagrus</taxon>
    </lineage>
</organism>